<evidence type="ECO:0000259" key="2">
    <source>
        <dbReference type="Pfam" id="PF01408"/>
    </source>
</evidence>
<dbReference type="RefSeq" id="WP_193181236.1">
    <property type="nucleotide sequence ID" value="NZ_JACVXA010000014.1"/>
</dbReference>
<evidence type="ECO:0000313" key="5">
    <source>
        <dbReference type="Proteomes" id="UP000609121"/>
    </source>
</evidence>
<keyword evidence="5" id="KW-1185">Reference proteome</keyword>
<dbReference type="InterPro" id="IPR000683">
    <property type="entry name" value="Gfo/Idh/MocA-like_OxRdtase_N"/>
</dbReference>
<name>A0A8J7CWN6_9RHOB</name>
<keyword evidence="1" id="KW-0560">Oxidoreductase</keyword>
<feature type="domain" description="Gfo/Idh/MocA-like oxidoreductase N-terminal" evidence="2">
    <location>
        <begin position="6"/>
        <end position="118"/>
    </location>
</feature>
<sequence length="374" mass="39826">MSDTLGIGVIGCGNISAAYMRLAPLFRGIQMRACVDLNADLAAARAAEFGLRALSVEDLLAAEDIHVIVNLTIPPAHFAVSKAALEAGKHVWSEKPFVLSLEEGRALADIAGAKGLRIGSAPDTFLGGAHQLARHLVDQGAVGDITSGTCFVQSPGMEMWHPNPDFFFKPGAGPVLDIGPYYISNLVQMLGPVSRVAAIAGSASDYRTITSQPRHGERIPVETPTTIHSILKFASGAQVTFVASWDVWHHGHAPMELYGRDGTLYVPDPNFFGGELRMTAGPEFVNVAADWRHPFAVANDEKGRANYRTAGLADMAQAILEGRDHRCSLDFSLHVVDVMTAILRAGEEARALDLSTTCERPAALDPAAAAALLA</sequence>
<evidence type="ECO:0000259" key="3">
    <source>
        <dbReference type="Pfam" id="PF22725"/>
    </source>
</evidence>
<organism evidence="4 5">
    <name type="scientific">Mangrovicoccus algicola</name>
    <dbReference type="NCBI Taxonomy" id="2771008"/>
    <lineage>
        <taxon>Bacteria</taxon>
        <taxon>Pseudomonadati</taxon>
        <taxon>Pseudomonadota</taxon>
        <taxon>Alphaproteobacteria</taxon>
        <taxon>Rhodobacterales</taxon>
        <taxon>Paracoccaceae</taxon>
        <taxon>Mangrovicoccus</taxon>
    </lineage>
</organism>
<dbReference type="SUPFAM" id="SSF55347">
    <property type="entry name" value="Glyceraldehyde-3-phosphate dehydrogenase-like, C-terminal domain"/>
    <property type="match status" value="1"/>
</dbReference>
<proteinExistence type="predicted"/>
<evidence type="ECO:0000256" key="1">
    <source>
        <dbReference type="ARBA" id="ARBA00023002"/>
    </source>
</evidence>
<dbReference type="InterPro" id="IPR055170">
    <property type="entry name" value="GFO_IDH_MocA-like_dom"/>
</dbReference>
<feature type="domain" description="GFO/IDH/MocA-like oxidoreductase" evidence="3">
    <location>
        <begin position="130"/>
        <end position="264"/>
    </location>
</feature>
<dbReference type="InterPro" id="IPR050463">
    <property type="entry name" value="Gfo/Idh/MocA_oxidrdct_glycsds"/>
</dbReference>
<reference evidence="4" key="1">
    <citation type="submission" date="2020-09" db="EMBL/GenBank/DDBJ databases">
        <title>A novel bacterium of genus Mangrovicoccus, isolated from South China Sea.</title>
        <authorList>
            <person name="Huang H."/>
            <person name="Mo K."/>
            <person name="Hu Y."/>
        </authorList>
    </citation>
    <scope>NUCLEOTIDE SEQUENCE</scope>
    <source>
        <strain evidence="4">HB182678</strain>
    </source>
</reference>
<dbReference type="SUPFAM" id="SSF51735">
    <property type="entry name" value="NAD(P)-binding Rossmann-fold domains"/>
    <property type="match status" value="1"/>
</dbReference>
<dbReference type="InterPro" id="IPR036291">
    <property type="entry name" value="NAD(P)-bd_dom_sf"/>
</dbReference>
<accession>A0A8J7CWN6</accession>
<dbReference type="Proteomes" id="UP000609121">
    <property type="component" value="Unassembled WGS sequence"/>
</dbReference>
<comment type="caution">
    <text evidence="4">The sequence shown here is derived from an EMBL/GenBank/DDBJ whole genome shotgun (WGS) entry which is preliminary data.</text>
</comment>
<dbReference type="Pfam" id="PF01408">
    <property type="entry name" value="GFO_IDH_MocA"/>
    <property type="match status" value="1"/>
</dbReference>
<dbReference type="Gene3D" id="3.40.50.720">
    <property type="entry name" value="NAD(P)-binding Rossmann-like Domain"/>
    <property type="match status" value="1"/>
</dbReference>
<dbReference type="EMBL" id="JACVXA010000014">
    <property type="protein sequence ID" value="MBE3637992.1"/>
    <property type="molecule type" value="Genomic_DNA"/>
</dbReference>
<dbReference type="AlphaFoldDB" id="A0A8J7CWN6"/>
<protein>
    <submittedName>
        <fullName evidence="4">Gfo/Idh/MocA family oxidoreductase</fullName>
    </submittedName>
</protein>
<evidence type="ECO:0000313" key="4">
    <source>
        <dbReference type="EMBL" id="MBE3637992.1"/>
    </source>
</evidence>
<dbReference type="Pfam" id="PF22725">
    <property type="entry name" value="GFO_IDH_MocA_C3"/>
    <property type="match status" value="1"/>
</dbReference>
<dbReference type="PANTHER" id="PTHR43818:SF11">
    <property type="entry name" value="BCDNA.GH03377"/>
    <property type="match status" value="1"/>
</dbReference>
<gene>
    <name evidence="4" type="ORF">ICN82_07230</name>
</gene>
<dbReference type="PANTHER" id="PTHR43818">
    <property type="entry name" value="BCDNA.GH03377"/>
    <property type="match status" value="1"/>
</dbReference>
<dbReference type="GO" id="GO:0000166">
    <property type="term" value="F:nucleotide binding"/>
    <property type="evidence" value="ECO:0007669"/>
    <property type="project" value="InterPro"/>
</dbReference>
<dbReference type="Gene3D" id="3.30.360.10">
    <property type="entry name" value="Dihydrodipicolinate Reductase, domain 2"/>
    <property type="match status" value="1"/>
</dbReference>
<dbReference type="GO" id="GO:0016491">
    <property type="term" value="F:oxidoreductase activity"/>
    <property type="evidence" value="ECO:0007669"/>
    <property type="project" value="UniProtKB-KW"/>
</dbReference>